<dbReference type="GO" id="GO:0000270">
    <property type="term" value="P:peptidoglycan metabolic process"/>
    <property type="evidence" value="ECO:0007669"/>
    <property type="project" value="TreeGrafter"/>
</dbReference>
<dbReference type="SUPFAM" id="SSF56601">
    <property type="entry name" value="beta-lactamase/transpeptidase-like"/>
    <property type="match status" value="1"/>
</dbReference>
<dbReference type="AlphaFoldDB" id="A0A3N4Q386"/>
<evidence type="ECO:0000256" key="2">
    <source>
        <dbReference type="ARBA" id="ARBA00022801"/>
    </source>
</evidence>
<dbReference type="GO" id="GO:0006508">
    <property type="term" value="P:proteolysis"/>
    <property type="evidence" value="ECO:0007669"/>
    <property type="project" value="InterPro"/>
</dbReference>
<evidence type="ECO:0000256" key="1">
    <source>
        <dbReference type="ARBA" id="ARBA00006096"/>
    </source>
</evidence>
<dbReference type="PANTHER" id="PTHR30023:SF0">
    <property type="entry name" value="PENICILLIN-SENSITIVE CARBOXYPEPTIDASE A"/>
    <property type="match status" value="1"/>
</dbReference>
<protein>
    <recommendedName>
        <fullName evidence="5">D-alanyl-D-alanine carboxypeptidase/D-alanyl-D-alanine-endopeptidase</fullName>
    </recommendedName>
</protein>
<gene>
    <name evidence="3" type="ORF">EGT74_09250</name>
</gene>
<dbReference type="GO" id="GO:0004185">
    <property type="term" value="F:serine-type carboxypeptidase activity"/>
    <property type="evidence" value="ECO:0007669"/>
    <property type="project" value="InterPro"/>
</dbReference>
<dbReference type="InterPro" id="IPR012338">
    <property type="entry name" value="Beta-lactam/transpept-like"/>
</dbReference>
<proteinExistence type="inferred from homology"/>
<evidence type="ECO:0000313" key="4">
    <source>
        <dbReference type="Proteomes" id="UP000278351"/>
    </source>
</evidence>
<reference evidence="3 4" key="1">
    <citation type="submission" date="2018-11" db="EMBL/GenBank/DDBJ databases">
        <title>Chitinophaga lutea sp.nov., isolate from arsenic contaminated soil.</title>
        <authorList>
            <person name="Zong Y."/>
        </authorList>
    </citation>
    <scope>NUCLEOTIDE SEQUENCE [LARGE SCALE GENOMIC DNA]</scope>
    <source>
        <strain evidence="3 4">ZY74</strain>
    </source>
</reference>
<evidence type="ECO:0008006" key="5">
    <source>
        <dbReference type="Google" id="ProtNLM"/>
    </source>
</evidence>
<keyword evidence="4" id="KW-1185">Reference proteome</keyword>
<dbReference type="Pfam" id="PF02113">
    <property type="entry name" value="Peptidase_S13"/>
    <property type="match status" value="2"/>
</dbReference>
<accession>A0A3N4Q386</accession>
<dbReference type="PRINTS" id="PR00922">
    <property type="entry name" value="DADACBPTASE3"/>
</dbReference>
<evidence type="ECO:0000313" key="3">
    <source>
        <dbReference type="EMBL" id="RPE13679.1"/>
    </source>
</evidence>
<comment type="similarity">
    <text evidence="1">Belongs to the peptidase S13 family.</text>
</comment>
<name>A0A3N4Q386_9BACT</name>
<dbReference type="PANTHER" id="PTHR30023">
    <property type="entry name" value="D-ALANYL-D-ALANINE CARBOXYPEPTIDASE"/>
    <property type="match status" value="1"/>
</dbReference>
<dbReference type="InterPro" id="IPR000667">
    <property type="entry name" value="Peptidase_S13"/>
</dbReference>
<keyword evidence="2" id="KW-0378">Hydrolase</keyword>
<comment type="caution">
    <text evidence="3">The sequence shown here is derived from an EMBL/GenBank/DDBJ whole genome shotgun (WGS) entry which is preliminary data.</text>
</comment>
<sequence>MHMQRRRVFRKTEHPFLYLTAMRSYLCAFIALLFYQAAAAQPKAIRQWASQDVLNVKGISNAHTGICIFDPATGKYWLQHQADKFFMPASNTKIFTLFTGLQLLGDSLPGMRYAENDTAVFIQATADPSFLHPDFAYQPVKDFLTATDKRVWYQPVTIRNKRFGPGWAWSDYADYYQPELNEWPMYGNVTRINIKGRQYSITPAYFARSASLQFLPERSADDVLADRDERENHFILYMRPNDASSHDFEVPFITGNRDQLLLRLADTLHKPVGLLPAAVAGGRLMKSIPADTLFQPMMHRSDNFFAEQILMMCSAVKWDTIDTRKVIRYMLDSTLKDLPTPPSWVDGSGLSRYNLFTPADFVGVLHKMYKTYPKERLYPLFPSGGKGTLRNYYQALPGRLYAKTGTLSGCVALSGYLITRSGKTLIFSVLVNNHDTTSTVVRRAVEKFLVRVANGS</sequence>
<organism evidence="3 4">
    <name type="scientific">Chitinophaga lutea</name>
    <dbReference type="NCBI Taxonomy" id="2488634"/>
    <lineage>
        <taxon>Bacteria</taxon>
        <taxon>Pseudomonadati</taxon>
        <taxon>Bacteroidota</taxon>
        <taxon>Chitinophagia</taxon>
        <taxon>Chitinophagales</taxon>
        <taxon>Chitinophagaceae</taxon>
        <taxon>Chitinophaga</taxon>
    </lineage>
</organism>
<dbReference type="Proteomes" id="UP000278351">
    <property type="component" value="Unassembled WGS sequence"/>
</dbReference>
<dbReference type="Gene3D" id="3.40.710.10">
    <property type="entry name" value="DD-peptidase/beta-lactamase superfamily"/>
    <property type="match status" value="2"/>
</dbReference>
<dbReference type="EMBL" id="RPDH01000001">
    <property type="protein sequence ID" value="RPE13679.1"/>
    <property type="molecule type" value="Genomic_DNA"/>
</dbReference>